<proteinExistence type="predicted"/>
<name>A0A8T1ZK99_9BRAS</name>
<dbReference type="AlphaFoldDB" id="A0A8T1ZK99"/>
<keyword evidence="3" id="KW-1185">Reference proteome</keyword>
<dbReference type="Pfam" id="PF08246">
    <property type="entry name" value="Inhibitor_I29"/>
    <property type="match status" value="1"/>
</dbReference>
<protein>
    <submittedName>
        <fullName evidence="2">Papain-like cysteine peptidase superfamily</fullName>
    </submittedName>
</protein>
<evidence type="ECO:0000313" key="3">
    <source>
        <dbReference type="Proteomes" id="UP000694240"/>
    </source>
</evidence>
<sequence>MAISFISLALGVTNFLVHPRRHGNKLQHNEGEARKMYERWLLDNEKNYNGPGEKERRFMVFKDNLKLIETHNLVSNRTYELGLNQFADLTDDEYQSIYLGGKVERTSLSLEWEWDTSNRYRYKEAVPAL</sequence>
<reference evidence="2 3" key="1">
    <citation type="submission" date="2020-12" db="EMBL/GenBank/DDBJ databases">
        <title>Concerted genomic and epigenomic changes stabilize Arabidopsis allopolyploids.</title>
        <authorList>
            <person name="Chen Z."/>
        </authorList>
    </citation>
    <scope>NUCLEOTIDE SEQUENCE [LARGE SCALE GENOMIC DNA]</scope>
    <source>
        <strain evidence="2">Allo738</strain>
        <tissue evidence="2">Leaf</tissue>
    </source>
</reference>
<gene>
    <name evidence="2" type="ORF">ISN45_Aa05g011830</name>
</gene>
<dbReference type="Proteomes" id="UP000694240">
    <property type="component" value="Chromosome 10"/>
</dbReference>
<accession>A0A8T1ZK99</accession>
<dbReference type="EMBL" id="JAEFBK010000010">
    <property type="protein sequence ID" value="KAG7559589.1"/>
    <property type="molecule type" value="Genomic_DNA"/>
</dbReference>
<comment type="caution">
    <text evidence="2">The sequence shown here is derived from an EMBL/GenBank/DDBJ whole genome shotgun (WGS) entry which is preliminary data.</text>
</comment>
<feature type="domain" description="Cathepsin propeptide inhibitor" evidence="1">
    <location>
        <begin position="37"/>
        <end position="94"/>
    </location>
</feature>
<evidence type="ECO:0000259" key="1">
    <source>
        <dbReference type="SMART" id="SM00848"/>
    </source>
</evidence>
<dbReference type="InterPro" id="IPR013201">
    <property type="entry name" value="Prot_inhib_I29"/>
</dbReference>
<evidence type="ECO:0000313" key="2">
    <source>
        <dbReference type="EMBL" id="KAG7559589.1"/>
    </source>
</evidence>
<organism evidence="2 3">
    <name type="scientific">Arabidopsis thaliana x Arabidopsis arenosa</name>
    <dbReference type="NCBI Taxonomy" id="1240361"/>
    <lineage>
        <taxon>Eukaryota</taxon>
        <taxon>Viridiplantae</taxon>
        <taxon>Streptophyta</taxon>
        <taxon>Embryophyta</taxon>
        <taxon>Tracheophyta</taxon>
        <taxon>Spermatophyta</taxon>
        <taxon>Magnoliopsida</taxon>
        <taxon>eudicotyledons</taxon>
        <taxon>Gunneridae</taxon>
        <taxon>Pentapetalae</taxon>
        <taxon>rosids</taxon>
        <taxon>malvids</taxon>
        <taxon>Brassicales</taxon>
        <taxon>Brassicaceae</taxon>
        <taxon>Camelineae</taxon>
        <taxon>Arabidopsis</taxon>
    </lineage>
</organism>
<dbReference type="SMART" id="SM00848">
    <property type="entry name" value="Inhibitor_I29"/>
    <property type="match status" value="1"/>
</dbReference>